<dbReference type="RefSeq" id="WP_272168944.1">
    <property type="nucleotide sequence ID" value="NZ_JAQOSL010000006.1"/>
</dbReference>
<protein>
    <recommendedName>
        <fullName evidence="4">Secreted protein</fullName>
    </recommendedName>
</protein>
<evidence type="ECO:0000313" key="3">
    <source>
        <dbReference type="Proteomes" id="UP001596112"/>
    </source>
</evidence>
<evidence type="ECO:0000256" key="1">
    <source>
        <dbReference type="SAM" id="SignalP"/>
    </source>
</evidence>
<evidence type="ECO:0000313" key="2">
    <source>
        <dbReference type="EMBL" id="MFC5807378.1"/>
    </source>
</evidence>
<evidence type="ECO:0008006" key="4">
    <source>
        <dbReference type="Google" id="ProtNLM"/>
    </source>
</evidence>
<keyword evidence="1" id="KW-0732">Signal</keyword>
<keyword evidence="3" id="KW-1185">Reference proteome</keyword>
<name>A0ABW1B3Y0_9ACTN</name>
<organism evidence="2 3">
    <name type="scientific">Streptomyces heilongjiangensis</name>
    <dbReference type="NCBI Taxonomy" id="945052"/>
    <lineage>
        <taxon>Bacteria</taxon>
        <taxon>Bacillati</taxon>
        <taxon>Actinomycetota</taxon>
        <taxon>Actinomycetes</taxon>
        <taxon>Kitasatosporales</taxon>
        <taxon>Streptomycetaceae</taxon>
        <taxon>Streptomyces</taxon>
    </lineage>
</organism>
<reference evidence="3" key="1">
    <citation type="journal article" date="2019" name="Int. J. Syst. Evol. Microbiol.">
        <title>The Global Catalogue of Microorganisms (GCM) 10K type strain sequencing project: providing services to taxonomists for standard genome sequencing and annotation.</title>
        <authorList>
            <consortium name="The Broad Institute Genomics Platform"/>
            <consortium name="The Broad Institute Genome Sequencing Center for Infectious Disease"/>
            <person name="Wu L."/>
            <person name="Ma J."/>
        </authorList>
    </citation>
    <scope>NUCLEOTIDE SEQUENCE [LARGE SCALE GENOMIC DNA]</scope>
    <source>
        <strain evidence="3">JCM 9918</strain>
    </source>
</reference>
<accession>A0ABW1B3Y0</accession>
<dbReference type="EMBL" id="JBHSNZ010000004">
    <property type="protein sequence ID" value="MFC5807378.1"/>
    <property type="molecule type" value="Genomic_DNA"/>
</dbReference>
<sequence>MAAKRRFRNKKVRYLAVGASLVTGAAAVTVLLPSANAAEEKTPEQIMTMCERAKVLNGKQQDIFDFGGHPIAGPGFASDNCDFVETGFEVFDGPTEKVTVDFPNCEPNATAPAKVTTEFSKSVGQGQGKYTVTQQGALGGLFGALSGSWAKHQGTLDMTIKSATASESEAREVPVGKVMHITFTPKMQRMTGEWRVRVDATPGGFATNPTPEQNLVAPEVVEGPVILASAAGTPGLVDGTSKVVLEDC</sequence>
<proteinExistence type="predicted"/>
<feature type="signal peptide" evidence="1">
    <location>
        <begin position="1"/>
        <end position="37"/>
    </location>
</feature>
<comment type="caution">
    <text evidence="2">The sequence shown here is derived from an EMBL/GenBank/DDBJ whole genome shotgun (WGS) entry which is preliminary data.</text>
</comment>
<dbReference type="Proteomes" id="UP001596112">
    <property type="component" value="Unassembled WGS sequence"/>
</dbReference>
<feature type="chain" id="PRO_5047264998" description="Secreted protein" evidence="1">
    <location>
        <begin position="38"/>
        <end position="248"/>
    </location>
</feature>
<gene>
    <name evidence="2" type="ORF">ACFQGO_07615</name>
</gene>